<dbReference type="PRINTS" id="PR00081">
    <property type="entry name" value="GDHRDH"/>
</dbReference>
<dbReference type="InterPro" id="IPR036291">
    <property type="entry name" value="NAD(P)-bd_dom_sf"/>
</dbReference>
<sequence>MSLIDKVYIVTGSYSGIGFASAKQIVQRGGKVVLTATESNAELLAKASAELGEQNAKWLTADLADIRSPQEIVNFAREQFGHVDGLVNNAAYFPRNDLECIIENEFDLMMAVNVRAPLFLIKALMSNRDFSEQKITVVNVGSINAYCGQPDLLAYSISKGALQTMTRNLADAHAGKGLRINQLNVGWTLTQSEIDLQKKLGRPDDWMKDISPVFAPRGHILTPEEIATHIAFWLSEESNPVNGSICDLEQYPVIGRNKIANS</sequence>
<dbReference type="PANTHER" id="PTHR43975:SF2">
    <property type="entry name" value="EG:BACR7A4.14 PROTEIN-RELATED"/>
    <property type="match status" value="1"/>
</dbReference>
<gene>
    <name evidence="1" type="ORF">HA51_04900</name>
</gene>
<accession>A0A1X1D3K2</accession>
<name>A0A1X1D3K2_9GAMM</name>
<protein>
    <recommendedName>
        <fullName evidence="3">Short-chain dehydrogenase</fullName>
    </recommendedName>
</protein>
<evidence type="ECO:0000313" key="2">
    <source>
        <dbReference type="Proteomes" id="UP000193558"/>
    </source>
</evidence>
<dbReference type="PRINTS" id="PR00080">
    <property type="entry name" value="SDRFAMILY"/>
</dbReference>
<dbReference type="Gene3D" id="3.40.50.720">
    <property type="entry name" value="NAD(P)-binding Rossmann-like Domain"/>
    <property type="match status" value="1"/>
</dbReference>
<proteinExistence type="predicted"/>
<dbReference type="InterPro" id="IPR020904">
    <property type="entry name" value="Sc_DH/Rdtase_CS"/>
</dbReference>
<dbReference type="OrthoDB" id="9806974at2"/>
<dbReference type="RefSeq" id="WP_084932579.1">
    <property type="nucleotide sequence ID" value="NZ_MLFR01000002.1"/>
</dbReference>
<dbReference type="PANTHER" id="PTHR43975">
    <property type="entry name" value="ZGC:101858"/>
    <property type="match status" value="1"/>
</dbReference>
<dbReference type="Pfam" id="PF13561">
    <property type="entry name" value="adh_short_C2"/>
    <property type="match status" value="1"/>
</dbReference>
<comment type="caution">
    <text evidence="1">The sequence shown here is derived from an EMBL/GenBank/DDBJ whole genome shotgun (WGS) entry which is preliminary data.</text>
</comment>
<organism evidence="1 2">
    <name type="scientific">Pantoea rwandensis</name>
    <dbReference type="NCBI Taxonomy" id="1076550"/>
    <lineage>
        <taxon>Bacteria</taxon>
        <taxon>Pseudomonadati</taxon>
        <taxon>Pseudomonadota</taxon>
        <taxon>Gammaproteobacteria</taxon>
        <taxon>Enterobacterales</taxon>
        <taxon>Erwiniaceae</taxon>
        <taxon>Pantoea</taxon>
    </lineage>
</organism>
<reference evidence="1 2" key="1">
    <citation type="journal article" date="2017" name="Antonie Van Leeuwenhoek">
        <title>Phylogenomic resolution of the bacterial genus Pantoea and its relationship with Erwinia and Tatumella.</title>
        <authorList>
            <person name="Palmer M."/>
            <person name="Steenkamp E.T."/>
            <person name="Coetzee M.P."/>
            <person name="Chan W.Y."/>
            <person name="van Zyl E."/>
            <person name="De Maayer P."/>
            <person name="Coutinho T.A."/>
            <person name="Blom J."/>
            <person name="Smits T.H."/>
            <person name="Duffy B."/>
            <person name="Venter S.N."/>
        </authorList>
    </citation>
    <scope>NUCLEOTIDE SEQUENCE [LARGE SCALE GENOMIC DNA]</scope>
    <source>
        <strain evidence="1 2">LMG 26275</strain>
    </source>
</reference>
<dbReference type="PROSITE" id="PS00061">
    <property type="entry name" value="ADH_SHORT"/>
    <property type="match status" value="1"/>
</dbReference>
<dbReference type="AlphaFoldDB" id="A0A1X1D3K2"/>
<dbReference type="SUPFAM" id="SSF51735">
    <property type="entry name" value="NAD(P)-binding Rossmann-fold domains"/>
    <property type="match status" value="1"/>
</dbReference>
<dbReference type="InterPro" id="IPR002347">
    <property type="entry name" value="SDR_fam"/>
</dbReference>
<evidence type="ECO:0008006" key="3">
    <source>
        <dbReference type="Google" id="ProtNLM"/>
    </source>
</evidence>
<dbReference type="EMBL" id="MLFR01000002">
    <property type="protein sequence ID" value="ORM71214.1"/>
    <property type="molecule type" value="Genomic_DNA"/>
</dbReference>
<dbReference type="CDD" id="cd05233">
    <property type="entry name" value="SDR_c"/>
    <property type="match status" value="1"/>
</dbReference>
<evidence type="ECO:0000313" key="1">
    <source>
        <dbReference type="EMBL" id="ORM71214.1"/>
    </source>
</evidence>
<dbReference type="Proteomes" id="UP000193558">
    <property type="component" value="Unassembled WGS sequence"/>
</dbReference>